<reference evidence="5 6" key="1">
    <citation type="submission" date="2018-09" db="EMBL/GenBank/DDBJ databases">
        <title>Characterization of the phylogenetic diversity of five novel species belonging to the genus Bifidobacterium.</title>
        <authorList>
            <person name="Lugli G.A."/>
            <person name="Duranti S."/>
            <person name="Milani C."/>
        </authorList>
    </citation>
    <scope>NUCLEOTIDE SEQUENCE [LARGE SCALE GENOMIC DNA]</scope>
    <source>
        <strain evidence="5 6">2034B</strain>
    </source>
</reference>
<evidence type="ECO:0000256" key="3">
    <source>
        <dbReference type="ARBA" id="ARBA00023163"/>
    </source>
</evidence>
<dbReference type="Gene3D" id="3.40.50.2300">
    <property type="match status" value="2"/>
</dbReference>
<evidence type="ECO:0000313" key="6">
    <source>
        <dbReference type="Proteomes" id="UP000287533"/>
    </source>
</evidence>
<comment type="caution">
    <text evidence="5">The sequence shown here is derived from an EMBL/GenBank/DDBJ whole genome shotgun (WGS) entry which is preliminary data.</text>
</comment>
<dbReference type="SUPFAM" id="SSF47413">
    <property type="entry name" value="lambda repressor-like DNA-binding domains"/>
    <property type="match status" value="1"/>
</dbReference>
<dbReference type="Pfam" id="PF13377">
    <property type="entry name" value="Peripla_BP_3"/>
    <property type="match status" value="1"/>
</dbReference>
<dbReference type="GO" id="GO:0000976">
    <property type="term" value="F:transcription cis-regulatory region binding"/>
    <property type="evidence" value="ECO:0007669"/>
    <property type="project" value="TreeGrafter"/>
</dbReference>
<dbReference type="Proteomes" id="UP000287533">
    <property type="component" value="Unassembled WGS sequence"/>
</dbReference>
<evidence type="ECO:0000313" key="5">
    <source>
        <dbReference type="EMBL" id="RSX54329.1"/>
    </source>
</evidence>
<dbReference type="AlphaFoldDB" id="A0A430FND6"/>
<dbReference type="CDD" id="cd01392">
    <property type="entry name" value="HTH_LacI"/>
    <property type="match status" value="1"/>
</dbReference>
<gene>
    <name evidence="5" type="ORF">D2E25_0637</name>
</gene>
<proteinExistence type="predicted"/>
<dbReference type="InterPro" id="IPR010982">
    <property type="entry name" value="Lambda_DNA-bd_dom_sf"/>
</dbReference>
<dbReference type="InterPro" id="IPR000843">
    <property type="entry name" value="HTH_LacI"/>
</dbReference>
<dbReference type="InterPro" id="IPR028082">
    <property type="entry name" value="Peripla_BP_I"/>
</dbReference>
<dbReference type="CDD" id="cd06267">
    <property type="entry name" value="PBP1_LacI_sugar_binding-like"/>
    <property type="match status" value="1"/>
</dbReference>
<keyword evidence="2" id="KW-0238">DNA-binding</keyword>
<feature type="domain" description="HTH lacI-type" evidence="4">
    <location>
        <begin position="9"/>
        <end position="63"/>
    </location>
</feature>
<dbReference type="EMBL" id="QXGL01000001">
    <property type="protein sequence ID" value="RSX54329.1"/>
    <property type="molecule type" value="Genomic_DNA"/>
</dbReference>
<dbReference type="OrthoDB" id="3510266at2"/>
<dbReference type="PANTHER" id="PTHR30146:SF109">
    <property type="entry name" value="HTH-TYPE TRANSCRIPTIONAL REGULATOR GALS"/>
    <property type="match status" value="1"/>
</dbReference>
<evidence type="ECO:0000259" key="4">
    <source>
        <dbReference type="PROSITE" id="PS50932"/>
    </source>
</evidence>
<dbReference type="Pfam" id="PF00356">
    <property type="entry name" value="LacI"/>
    <property type="match status" value="1"/>
</dbReference>
<dbReference type="InterPro" id="IPR046335">
    <property type="entry name" value="LacI/GalR-like_sensor"/>
</dbReference>
<protein>
    <submittedName>
        <fullName evidence="5">Transcriptional regulator</fullName>
    </submittedName>
</protein>
<dbReference type="GO" id="GO:0003700">
    <property type="term" value="F:DNA-binding transcription factor activity"/>
    <property type="evidence" value="ECO:0007669"/>
    <property type="project" value="TreeGrafter"/>
</dbReference>
<dbReference type="PANTHER" id="PTHR30146">
    <property type="entry name" value="LACI-RELATED TRANSCRIPTIONAL REPRESSOR"/>
    <property type="match status" value="1"/>
</dbReference>
<dbReference type="SMART" id="SM00354">
    <property type="entry name" value="HTH_LACI"/>
    <property type="match status" value="1"/>
</dbReference>
<organism evidence="5 6">
    <name type="scientific">Bifidobacterium goeldii</name>
    <dbReference type="NCBI Taxonomy" id="2306975"/>
    <lineage>
        <taxon>Bacteria</taxon>
        <taxon>Bacillati</taxon>
        <taxon>Actinomycetota</taxon>
        <taxon>Actinomycetes</taxon>
        <taxon>Bifidobacteriales</taxon>
        <taxon>Bifidobacteriaceae</taxon>
        <taxon>Bifidobacterium</taxon>
    </lineage>
</organism>
<keyword evidence="1" id="KW-0805">Transcription regulation</keyword>
<dbReference type="PROSITE" id="PS50932">
    <property type="entry name" value="HTH_LACI_2"/>
    <property type="match status" value="1"/>
</dbReference>
<evidence type="ECO:0000256" key="1">
    <source>
        <dbReference type="ARBA" id="ARBA00023015"/>
    </source>
</evidence>
<sequence>MIEGMETSVTVYDVAARAGVSASTVSRAFSRPDLVSAKTRKLVMETAEAMNFTVSRSSLALKSGQSFRVALLLSATVTTWFNSRVFEGLDNVLHPAGYDISIYPIGDTQSRREFFDTMPARRNADAVVVPSFDVDPEESERLMTMNVPIAGINTTSHAGMSVSVSVNDALGVRMLMRHLISLGHRRIAYVGRNPQVTLPFSTSGRLAEYRNICEQEGLEQIVIPITDDDTNFNKAFNHLVGLPQLPTAVCCQEDGIAIPLMCKMRDFGIRIPEDVSVTGFDDSTYAQDMDLTTVRQDPRAMASSVATKLLDIINDRKVAQPFEEFPLEMVVRGSTTAPRATRALGPAHK</sequence>
<keyword evidence="6" id="KW-1185">Reference proteome</keyword>
<name>A0A430FND6_9BIFI</name>
<evidence type="ECO:0000256" key="2">
    <source>
        <dbReference type="ARBA" id="ARBA00023125"/>
    </source>
</evidence>
<dbReference type="SUPFAM" id="SSF53822">
    <property type="entry name" value="Periplasmic binding protein-like I"/>
    <property type="match status" value="1"/>
</dbReference>
<dbReference type="Gene3D" id="1.10.260.40">
    <property type="entry name" value="lambda repressor-like DNA-binding domains"/>
    <property type="match status" value="1"/>
</dbReference>
<keyword evidence="3" id="KW-0804">Transcription</keyword>
<accession>A0A430FND6</accession>